<evidence type="ECO:0000256" key="3">
    <source>
        <dbReference type="ARBA" id="ARBA00023163"/>
    </source>
</evidence>
<dbReference type="Gene3D" id="2.60.120.10">
    <property type="entry name" value="Jelly Rolls"/>
    <property type="match status" value="1"/>
</dbReference>
<reference evidence="6 7" key="1">
    <citation type="journal article" date="2018" name="Nat. Biotechnol.">
        <title>A standardized bacterial taxonomy based on genome phylogeny substantially revises the tree of life.</title>
        <authorList>
            <person name="Parks D.H."/>
            <person name="Chuvochina M."/>
            <person name="Waite D.W."/>
            <person name="Rinke C."/>
            <person name="Skarshewski A."/>
            <person name="Chaumeil P.A."/>
            <person name="Hugenholtz P."/>
        </authorList>
    </citation>
    <scope>NUCLEOTIDE SEQUENCE [LARGE SCALE GENOMIC DNA]</scope>
    <source>
        <strain evidence="6">UBA8781</strain>
    </source>
</reference>
<dbReference type="PANTHER" id="PTHR24567:SF28">
    <property type="entry name" value="LISTERIOLYSIN REGULATORY PROTEIN"/>
    <property type="match status" value="1"/>
</dbReference>
<proteinExistence type="predicted"/>
<dbReference type="OrthoDB" id="156829at2"/>
<evidence type="ECO:0000259" key="4">
    <source>
        <dbReference type="PROSITE" id="PS50042"/>
    </source>
</evidence>
<dbReference type="InterPro" id="IPR000595">
    <property type="entry name" value="cNMP-bd_dom"/>
</dbReference>
<evidence type="ECO:0000256" key="2">
    <source>
        <dbReference type="ARBA" id="ARBA00023125"/>
    </source>
</evidence>
<dbReference type="InterPro" id="IPR012318">
    <property type="entry name" value="HTH_CRP"/>
</dbReference>
<dbReference type="AlphaFoldDB" id="A0A3D1JDU5"/>
<dbReference type="SUPFAM" id="SSF51206">
    <property type="entry name" value="cAMP-binding domain-like"/>
    <property type="match status" value="1"/>
</dbReference>
<dbReference type="InterPro" id="IPR014710">
    <property type="entry name" value="RmlC-like_jellyroll"/>
</dbReference>
<dbReference type="STRING" id="229919.GCA_001050195_01016"/>
<dbReference type="GO" id="GO:0003677">
    <property type="term" value="F:DNA binding"/>
    <property type="evidence" value="ECO:0007669"/>
    <property type="project" value="UniProtKB-KW"/>
</dbReference>
<dbReference type="SMART" id="SM00419">
    <property type="entry name" value="HTH_CRP"/>
    <property type="match status" value="1"/>
</dbReference>
<dbReference type="PANTHER" id="PTHR24567">
    <property type="entry name" value="CRP FAMILY TRANSCRIPTIONAL REGULATORY PROTEIN"/>
    <property type="match status" value="1"/>
</dbReference>
<dbReference type="InterPro" id="IPR036388">
    <property type="entry name" value="WH-like_DNA-bd_sf"/>
</dbReference>
<dbReference type="SMART" id="SM00100">
    <property type="entry name" value="cNMP"/>
    <property type="match status" value="1"/>
</dbReference>
<organism evidence="6 7">
    <name type="scientific">Anaerolinea thermolimosa</name>
    <dbReference type="NCBI Taxonomy" id="229919"/>
    <lineage>
        <taxon>Bacteria</taxon>
        <taxon>Bacillati</taxon>
        <taxon>Chloroflexota</taxon>
        <taxon>Anaerolineae</taxon>
        <taxon>Anaerolineales</taxon>
        <taxon>Anaerolineaceae</taxon>
        <taxon>Anaerolinea</taxon>
    </lineage>
</organism>
<dbReference type="PRINTS" id="PR00034">
    <property type="entry name" value="HTHCRP"/>
</dbReference>
<dbReference type="PROSITE" id="PS51063">
    <property type="entry name" value="HTH_CRP_2"/>
    <property type="match status" value="1"/>
</dbReference>
<dbReference type="CDD" id="cd00038">
    <property type="entry name" value="CAP_ED"/>
    <property type="match status" value="1"/>
</dbReference>
<dbReference type="Proteomes" id="UP000264141">
    <property type="component" value="Unassembled WGS sequence"/>
</dbReference>
<dbReference type="PROSITE" id="PS50042">
    <property type="entry name" value="CNMP_BINDING_3"/>
    <property type="match status" value="1"/>
</dbReference>
<dbReference type="GO" id="GO:0003700">
    <property type="term" value="F:DNA-binding transcription factor activity"/>
    <property type="evidence" value="ECO:0007669"/>
    <property type="project" value="TreeGrafter"/>
</dbReference>
<sequence length="277" mass="30716">MALPLRLRSPLNRFPDGLPSNISIENETVTGKNSATIGQMVDDEILSFLRNSSIFNGLSDLGLHEVYSAARLIWLDAGEFFFLQGDPASSFYLLKDGSVKLLQLTPDGQQVLMRLIGAWTFFAVIALVENTIYPVTAQAAEPCQALTWSHSAMKPLLEKYPSISLNAMKMMAEQVHEYQDRLKELATERVERRLARALLRLAAQTGRKTNEGVLIDLPLSRQNLAEMTGTTLFTVSRILSQWENQGLIKSGREKIIICFPHGLVKIAEDLPTGGASI</sequence>
<keyword evidence="2" id="KW-0238">DNA-binding</keyword>
<dbReference type="InterPro" id="IPR036390">
    <property type="entry name" value="WH_DNA-bd_sf"/>
</dbReference>
<accession>A0A3D1JDU5</accession>
<dbReference type="GO" id="GO:0005829">
    <property type="term" value="C:cytosol"/>
    <property type="evidence" value="ECO:0007669"/>
    <property type="project" value="TreeGrafter"/>
</dbReference>
<dbReference type="SUPFAM" id="SSF46785">
    <property type="entry name" value="Winged helix' DNA-binding domain"/>
    <property type="match status" value="1"/>
</dbReference>
<protein>
    <submittedName>
        <fullName evidence="6">Crp/Fnr family transcriptional regulator</fullName>
    </submittedName>
</protein>
<keyword evidence="1" id="KW-0805">Transcription regulation</keyword>
<evidence type="ECO:0000313" key="6">
    <source>
        <dbReference type="EMBL" id="HCE16749.1"/>
    </source>
</evidence>
<feature type="domain" description="HTH crp-type" evidence="5">
    <location>
        <begin position="188"/>
        <end position="261"/>
    </location>
</feature>
<dbReference type="EMBL" id="DPBP01000010">
    <property type="protein sequence ID" value="HCE16749.1"/>
    <property type="molecule type" value="Genomic_DNA"/>
</dbReference>
<dbReference type="InterPro" id="IPR018490">
    <property type="entry name" value="cNMP-bd_dom_sf"/>
</dbReference>
<evidence type="ECO:0000256" key="1">
    <source>
        <dbReference type="ARBA" id="ARBA00023015"/>
    </source>
</evidence>
<gene>
    <name evidence="6" type="ORF">DEQ80_02700</name>
</gene>
<evidence type="ECO:0000313" key="7">
    <source>
        <dbReference type="Proteomes" id="UP000264141"/>
    </source>
</evidence>
<dbReference type="Gene3D" id="1.10.10.10">
    <property type="entry name" value="Winged helix-like DNA-binding domain superfamily/Winged helix DNA-binding domain"/>
    <property type="match status" value="1"/>
</dbReference>
<dbReference type="CDD" id="cd00092">
    <property type="entry name" value="HTH_CRP"/>
    <property type="match status" value="1"/>
</dbReference>
<comment type="caution">
    <text evidence="6">The sequence shown here is derived from an EMBL/GenBank/DDBJ whole genome shotgun (WGS) entry which is preliminary data.</text>
</comment>
<dbReference type="InterPro" id="IPR050397">
    <property type="entry name" value="Env_Response_Regulators"/>
</dbReference>
<keyword evidence="3" id="KW-0804">Transcription</keyword>
<dbReference type="Pfam" id="PF13545">
    <property type="entry name" value="HTH_Crp_2"/>
    <property type="match status" value="1"/>
</dbReference>
<evidence type="ECO:0000259" key="5">
    <source>
        <dbReference type="PROSITE" id="PS51063"/>
    </source>
</evidence>
<feature type="domain" description="Cyclic nucleotide-binding" evidence="4">
    <location>
        <begin position="54"/>
        <end position="157"/>
    </location>
</feature>
<dbReference type="Pfam" id="PF00027">
    <property type="entry name" value="cNMP_binding"/>
    <property type="match status" value="1"/>
</dbReference>
<name>A0A3D1JDU5_9CHLR</name>